<dbReference type="InterPro" id="IPR027545">
    <property type="entry name" value="Kynurenine_monooxygenase"/>
</dbReference>
<reference evidence="1 2" key="1">
    <citation type="submission" date="2024-06" db="EMBL/GenBank/DDBJ databases">
        <authorList>
            <person name="Li F."/>
        </authorList>
    </citation>
    <scope>NUCLEOTIDE SEQUENCE [LARGE SCALE GENOMIC DNA]</scope>
    <source>
        <strain evidence="1 2">GXAS 311</strain>
    </source>
</reference>
<dbReference type="SUPFAM" id="SSF51905">
    <property type="entry name" value="FAD/NAD(P)-binding domain"/>
    <property type="match status" value="1"/>
</dbReference>
<comment type="caution">
    <text evidence="1">The sequence shown here is derived from an EMBL/GenBank/DDBJ whole genome shotgun (WGS) entry which is preliminary data.</text>
</comment>
<gene>
    <name evidence="1" type="ORF">ABVT43_08845</name>
</gene>
<dbReference type="PRINTS" id="PR00420">
    <property type="entry name" value="RNGMNOXGNASE"/>
</dbReference>
<name>A0ABV2BTF6_9GAMM</name>
<proteinExistence type="inferred from homology"/>
<dbReference type="Pfam" id="PF01494">
    <property type="entry name" value="FAD_binding_3"/>
    <property type="match status" value="1"/>
</dbReference>
<dbReference type="HAMAP" id="MF_01971">
    <property type="entry name" value="Kynurenine_monooxygenase"/>
    <property type="match status" value="1"/>
</dbReference>
<dbReference type="EMBL" id="JBEVCJ010000008">
    <property type="protein sequence ID" value="MET1255231.1"/>
    <property type="molecule type" value="Genomic_DNA"/>
</dbReference>
<dbReference type="PANTHER" id="PTHR46028:SF2">
    <property type="entry name" value="KYNURENINE 3-MONOOXYGENASE"/>
    <property type="match status" value="1"/>
</dbReference>
<dbReference type="Proteomes" id="UP001548189">
    <property type="component" value="Unassembled WGS sequence"/>
</dbReference>
<evidence type="ECO:0000313" key="2">
    <source>
        <dbReference type="Proteomes" id="UP001548189"/>
    </source>
</evidence>
<keyword evidence="2" id="KW-1185">Reference proteome</keyword>
<evidence type="ECO:0000313" key="1">
    <source>
        <dbReference type="EMBL" id="MET1255231.1"/>
    </source>
</evidence>
<dbReference type="InterPro" id="IPR036188">
    <property type="entry name" value="FAD/NAD-bd_sf"/>
</dbReference>
<protein>
    <submittedName>
        <fullName evidence="1">NAD(P)/FAD-dependent oxidoreductase</fullName>
    </submittedName>
</protein>
<organism evidence="1 2">
    <name type="scientific">Aliikangiella maris</name>
    <dbReference type="NCBI Taxonomy" id="3162458"/>
    <lineage>
        <taxon>Bacteria</taxon>
        <taxon>Pseudomonadati</taxon>
        <taxon>Pseudomonadota</taxon>
        <taxon>Gammaproteobacteria</taxon>
        <taxon>Oceanospirillales</taxon>
        <taxon>Pleioneaceae</taxon>
        <taxon>Aliikangiella</taxon>
    </lineage>
</organism>
<sequence length="459" mass="51686">MNHSIHKEKITIIGAGLVGSLLAVLLAKRGYRIALYERRPDMRRTDISAGRSINLALANRGIYALQQAELMEKISPILTEMKGRMVHDIEGQLNFQSYGQKPEEVIYSVSRGELNKICLNAAEETGLVDIFFNQRCESVDFKNNQITFVDENTATQTLQQFSQIIGTDGSASAVREAIHQQTSQQHEIIPLGHSYKELRIPPGRNGEYLIEKNALHIWPRGGFMLIALPNADASFTVTLFMSNEGNISFENINSAESVKAFFDEYFTDILPLIPQLTKDFFSNPTGKLATVKCSPWHFKDKALLLGDAAHAIVPFHGQGMNCGFEDAWELIKSIEQHAGDFAKIFAQVNQNRKINGDAIADMAIENYITMRDSVRDKKFLLKNALAFELEKRFSGYFCPRYSMVMFHRLPYSEAKSRGIIQEAILNQLTESIQSIKQVDYALAEQLIKEKLSPVSLNPN</sequence>
<dbReference type="PANTHER" id="PTHR46028">
    <property type="entry name" value="KYNURENINE 3-MONOOXYGENASE"/>
    <property type="match status" value="1"/>
</dbReference>
<dbReference type="Gene3D" id="3.50.50.60">
    <property type="entry name" value="FAD/NAD(P)-binding domain"/>
    <property type="match status" value="1"/>
</dbReference>
<accession>A0ABV2BTF6</accession>
<dbReference type="InterPro" id="IPR002938">
    <property type="entry name" value="FAD-bd"/>
</dbReference>